<dbReference type="Pfam" id="PF25788">
    <property type="entry name" value="Ig_Rha78A_N"/>
    <property type="match status" value="1"/>
</dbReference>
<keyword evidence="9" id="KW-1185">Reference proteome</keyword>
<evidence type="ECO:0000259" key="6">
    <source>
        <dbReference type="Pfam" id="PF17389"/>
    </source>
</evidence>
<accession>A0ABX8G157</accession>
<evidence type="ECO:0000259" key="7">
    <source>
        <dbReference type="Pfam" id="PF17390"/>
    </source>
</evidence>
<dbReference type="InterPro" id="IPR035396">
    <property type="entry name" value="Bac_rhamnosid6H"/>
</dbReference>
<dbReference type="RefSeq" id="WP_215123049.1">
    <property type="nucleotide sequence ID" value="NZ_CP075896.1"/>
</dbReference>
<dbReference type="InterPro" id="IPR013737">
    <property type="entry name" value="Bac_rhamnosid_N"/>
</dbReference>
<feature type="domain" description="Alpha-L-rhamnosidase concanavalin-like" evidence="4">
    <location>
        <begin position="327"/>
        <end position="426"/>
    </location>
</feature>
<feature type="domain" description="Bacterial alpha-L-rhamnosidase N-terminal" evidence="5">
    <location>
        <begin position="148"/>
        <end position="317"/>
    </location>
</feature>
<gene>
    <name evidence="8" type="ORF">KJK29_34225</name>
</gene>
<dbReference type="Gene3D" id="2.60.40.10">
    <property type="entry name" value="Immunoglobulins"/>
    <property type="match status" value="1"/>
</dbReference>
<dbReference type="Pfam" id="PF17389">
    <property type="entry name" value="Bac_rhamnosid6H"/>
    <property type="match status" value="1"/>
</dbReference>
<reference evidence="9" key="1">
    <citation type="submission" date="2021-05" db="EMBL/GenBank/DDBJ databases">
        <title>Direct Submission.</title>
        <authorList>
            <person name="Li K."/>
            <person name="Gao J."/>
        </authorList>
    </citation>
    <scope>NUCLEOTIDE SEQUENCE [LARGE SCALE GENOMIC DNA]</scope>
    <source>
        <strain evidence="9">MG62</strain>
    </source>
</reference>
<evidence type="ECO:0000259" key="5">
    <source>
        <dbReference type="Pfam" id="PF08531"/>
    </source>
</evidence>
<dbReference type="InterPro" id="IPR035398">
    <property type="entry name" value="Bac_rhamnosid_C"/>
</dbReference>
<dbReference type="InterPro" id="IPR016007">
    <property type="entry name" value="Alpha_rhamnosid"/>
</dbReference>
<dbReference type="Pfam" id="PF05592">
    <property type="entry name" value="Bac_rhamnosid"/>
    <property type="match status" value="1"/>
</dbReference>
<dbReference type="Pfam" id="PF17390">
    <property type="entry name" value="Bac_rhamnosid_C"/>
    <property type="match status" value="1"/>
</dbReference>
<dbReference type="PIRSF" id="PIRSF010631">
    <property type="entry name" value="A-rhamnsds"/>
    <property type="match status" value="1"/>
</dbReference>
<protein>
    <recommendedName>
        <fullName evidence="2">alpha-L-rhamnosidase</fullName>
        <ecNumber evidence="2">3.2.1.40</ecNumber>
    </recommendedName>
</protein>
<dbReference type="PANTHER" id="PTHR33307">
    <property type="entry name" value="ALPHA-RHAMNOSIDASE (EUROFUNG)"/>
    <property type="match status" value="1"/>
</dbReference>
<dbReference type="EMBL" id="CP075896">
    <property type="protein sequence ID" value="QWB27253.1"/>
    <property type="molecule type" value="Genomic_DNA"/>
</dbReference>
<evidence type="ECO:0000256" key="3">
    <source>
        <dbReference type="ARBA" id="ARBA00022801"/>
    </source>
</evidence>
<evidence type="ECO:0000256" key="2">
    <source>
        <dbReference type="ARBA" id="ARBA00012652"/>
    </source>
</evidence>
<organism evidence="8 9">
    <name type="scientific">Streptomyces koelreuteriae</name>
    <dbReference type="NCBI Taxonomy" id="2838015"/>
    <lineage>
        <taxon>Bacteria</taxon>
        <taxon>Bacillati</taxon>
        <taxon>Actinomycetota</taxon>
        <taxon>Actinomycetes</taxon>
        <taxon>Kitasatosporales</taxon>
        <taxon>Streptomycetaceae</taxon>
        <taxon>Streptomyces</taxon>
    </lineage>
</organism>
<sequence length="896" mass="97621">MQAEVTAPVFEHHREPLGIGEPRPRLSWRTETDTPDWRQSAYEIELLDDAGTRIGGTDGPVASDAQVLVPWPGPDLASRTRVGARVRVRDAEGRISAWSPVAYAETGLLDAADWTARPVAPHPDLGIDPGRPQPVVLLRRSFRLRAPVAAARLYVTALGVCRPELNGRPVGADVLTPGWSSYHHRLRYSTYDVTEHLREGANVLGAQLGEGWYSGRLGFHGGRRGVYGDRPALLAQLEIRYTDGSRETVATDGRWQAATGPALRSELYDGEEYDARLERPGWSAPGESGDGWMPVVEPDMPRGDLVAPTGPPVRRTQTLKPVHVLTTPAGHTVLDFGQNLVGRLRLRVRGEAGRTVTLRHAEVLEHGELALRPLRQAEATDRYTLKGAPEGETYEPLFTFHGFRYAQVDDWPGELDPDDIEAVVLHTDMERTGWFACSDPLVEQLHANIVWGMRGNFLDLPTDCPQRDERLGWTGDIAVFAPTAAFLYDCSGMLGSWLRDLAAEQLARPDGAIPPLVVPDALPDGFPDTANAIWADSAVLVPWALYRAFGDEGLLRTQWESMSAWADELERYVTEGGGLWRAAFQLGDWLDPGAPPDRPGDARTDGDLVANAYAARTAEIMADVADLLGEREHAERYTRLAGRVRAAFADEFVTPGGLLASDAQTAYALALRFALLPTARQRERAGRRLAEIVRRAGFRIATGFAGTPLICDALTEAGAPEIAYRMLLETGCPSWLYPVTMGATTVWERWDSLLPDGTVNPGEMTSFNHYALGAVADWLHRTVAGLGQAGPGWKRLRVAPVPGGTLTHAHAAHLTPYGRAEAGWERRGDTVTVTAVVPPNTTAVVQLPGSAAPFEIGSGSHTFTVERCAMPSWPPLPLRHPFSSPEPDAEADPVTG</sequence>
<dbReference type="PANTHER" id="PTHR33307:SF6">
    <property type="entry name" value="ALPHA-RHAMNOSIDASE (EUROFUNG)-RELATED"/>
    <property type="match status" value="1"/>
</dbReference>
<dbReference type="Pfam" id="PF08531">
    <property type="entry name" value="Bac_rhamnosid_N"/>
    <property type="match status" value="1"/>
</dbReference>
<evidence type="ECO:0000313" key="9">
    <source>
        <dbReference type="Proteomes" id="UP000679629"/>
    </source>
</evidence>
<comment type="catalytic activity">
    <reaction evidence="1">
        <text>Hydrolysis of terminal non-reducing alpha-L-rhamnose residues in alpha-L-rhamnosides.</text>
        <dbReference type="EC" id="3.2.1.40"/>
    </reaction>
</comment>
<proteinExistence type="predicted"/>
<dbReference type="SUPFAM" id="SSF48208">
    <property type="entry name" value="Six-hairpin glycosidases"/>
    <property type="match status" value="1"/>
</dbReference>
<keyword evidence="3 8" id="KW-0378">Hydrolase</keyword>
<dbReference type="Gene3D" id="2.60.120.260">
    <property type="entry name" value="Galactose-binding domain-like"/>
    <property type="match status" value="2"/>
</dbReference>
<dbReference type="Gene3D" id="2.60.420.10">
    <property type="entry name" value="Maltose phosphorylase, domain 3"/>
    <property type="match status" value="1"/>
</dbReference>
<dbReference type="InterPro" id="IPR008902">
    <property type="entry name" value="Rhamnosid_concanavalin"/>
</dbReference>
<dbReference type="GO" id="GO:0016787">
    <property type="term" value="F:hydrolase activity"/>
    <property type="evidence" value="ECO:0007669"/>
    <property type="project" value="UniProtKB-KW"/>
</dbReference>
<evidence type="ECO:0000256" key="1">
    <source>
        <dbReference type="ARBA" id="ARBA00001445"/>
    </source>
</evidence>
<dbReference type="EC" id="3.2.1.40" evidence="2"/>
<dbReference type="InterPro" id="IPR008928">
    <property type="entry name" value="6-hairpin_glycosidase_sf"/>
</dbReference>
<evidence type="ECO:0000259" key="4">
    <source>
        <dbReference type="Pfam" id="PF05592"/>
    </source>
</evidence>
<dbReference type="InterPro" id="IPR013783">
    <property type="entry name" value="Ig-like_fold"/>
</dbReference>
<evidence type="ECO:0000313" key="8">
    <source>
        <dbReference type="EMBL" id="QWB27253.1"/>
    </source>
</evidence>
<feature type="domain" description="Alpha-L-rhamnosidase C-terminal" evidence="7">
    <location>
        <begin position="785"/>
        <end position="852"/>
    </location>
</feature>
<dbReference type="Proteomes" id="UP000679629">
    <property type="component" value="Chromosome"/>
</dbReference>
<dbReference type="Gene3D" id="1.50.10.10">
    <property type="match status" value="1"/>
</dbReference>
<dbReference type="InterPro" id="IPR012341">
    <property type="entry name" value="6hp_glycosidase-like_sf"/>
</dbReference>
<name>A0ABX8G157_9ACTN</name>
<feature type="domain" description="Alpha-L-rhamnosidase six-hairpin glycosidase" evidence="6">
    <location>
        <begin position="430"/>
        <end position="783"/>
    </location>
</feature>